<dbReference type="EMBL" id="FNDJ01000011">
    <property type="protein sequence ID" value="SDJ61244.1"/>
    <property type="molecule type" value="Genomic_DNA"/>
</dbReference>
<evidence type="ECO:0000313" key="2">
    <source>
        <dbReference type="EMBL" id="SDJ61244.1"/>
    </source>
</evidence>
<dbReference type="Proteomes" id="UP000199202">
    <property type="component" value="Unassembled WGS sequence"/>
</dbReference>
<feature type="region of interest" description="Disordered" evidence="1">
    <location>
        <begin position="1"/>
        <end position="45"/>
    </location>
</feature>
<dbReference type="AlphaFoldDB" id="A0A1G8V5W1"/>
<evidence type="ECO:0000313" key="3">
    <source>
        <dbReference type="Proteomes" id="UP000199202"/>
    </source>
</evidence>
<evidence type="ECO:0000256" key="1">
    <source>
        <dbReference type="SAM" id="MobiDB-lite"/>
    </source>
</evidence>
<organism evidence="2 3">
    <name type="scientific">Nonomuraea jiangxiensis</name>
    <dbReference type="NCBI Taxonomy" id="633440"/>
    <lineage>
        <taxon>Bacteria</taxon>
        <taxon>Bacillati</taxon>
        <taxon>Actinomycetota</taxon>
        <taxon>Actinomycetes</taxon>
        <taxon>Streptosporangiales</taxon>
        <taxon>Streptosporangiaceae</taxon>
        <taxon>Nonomuraea</taxon>
    </lineage>
</organism>
<feature type="compositionally biased region" description="Basic and acidic residues" evidence="1">
    <location>
        <begin position="19"/>
        <end position="28"/>
    </location>
</feature>
<name>A0A1G8V5W1_9ACTN</name>
<reference evidence="2 3" key="1">
    <citation type="submission" date="2016-10" db="EMBL/GenBank/DDBJ databases">
        <authorList>
            <person name="de Groot N.N."/>
        </authorList>
    </citation>
    <scope>NUCLEOTIDE SEQUENCE [LARGE SCALE GENOMIC DNA]</scope>
    <source>
        <strain evidence="2 3">CGMCC 4.6533</strain>
    </source>
</reference>
<proteinExistence type="predicted"/>
<sequence length="45" mass="4838">MANTAAMRHLSLLQPVERTASRSARDGTTRSVKKGTTQPVKEALA</sequence>
<protein>
    <submittedName>
        <fullName evidence="2">Uncharacterized protein</fullName>
    </submittedName>
</protein>
<gene>
    <name evidence="2" type="ORF">SAMN05421869_111202</name>
</gene>
<dbReference type="RefSeq" id="WP_176993368.1">
    <property type="nucleotide sequence ID" value="NZ_FNDJ01000011.1"/>
</dbReference>
<keyword evidence="3" id="KW-1185">Reference proteome</keyword>
<accession>A0A1G8V5W1</accession>